<dbReference type="SUPFAM" id="SSF54534">
    <property type="entry name" value="FKBP-like"/>
    <property type="match status" value="1"/>
</dbReference>
<keyword evidence="2" id="KW-0251">Elongation factor</keyword>
<dbReference type="InterPro" id="IPR036953">
    <property type="entry name" value="GreA/GreB_C_sf"/>
</dbReference>
<sequence length="129" mass="14420">MKPIPVLSLTDYQVLRELTKSSQTSTSKKEIMQLSQELDRAIVNKDGILDDNIVRINSFVEIEDTKAKQRMKIQIVLPALSNIKEGKVSVIAPLSIALIGFKENDEVDWEMPAGVKSLRIISVSNPVEE</sequence>
<dbReference type="Gene3D" id="3.10.50.30">
    <property type="entry name" value="Transcription elongation factor, GreA/GreB, C-terminal domain"/>
    <property type="match status" value="1"/>
</dbReference>
<dbReference type="PANTHER" id="PTHR30437:SF5">
    <property type="entry name" value="REGULATOR OF NUCLEOSIDE DIPHOSPHATE KINASE"/>
    <property type="match status" value="1"/>
</dbReference>
<gene>
    <name evidence="2" type="ORF">NOX80_11915</name>
</gene>
<dbReference type="GO" id="GO:0003746">
    <property type="term" value="F:translation elongation factor activity"/>
    <property type="evidence" value="ECO:0007669"/>
    <property type="project" value="UniProtKB-KW"/>
</dbReference>
<protein>
    <submittedName>
        <fullName evidence="2">GreA/GreB family elongation factor</fullName>
    </submittedName>
</protein>
<organism evidence="2 3">
    <name type="scientific">Flavobacterium cerinum</name>
    <dbReference type="NCBI Taxonomy" id="2502784"/>
    <lineage>
        <taxon>Bacteria</taxon>
        <taxon>Pseudomonadati</taxon>
        <taxon>Bacteroidota</taxon>
        <taxon>Flavobacteriia</taxon>
        <taxon>Flavobacteriales</taxon>
        <taxon>Flavobacteriaceae</taxon>
        <taxon>Flavobacterium</taxon>
    </lineage>
</organism>
<reference evidence="2" key="1">
    <citation type="submission" date="2022-07" db="EMBL/GenBank/DDBJ databases">
        <title>Isolation, identification, and degradation of a PFOSA degrading strain from sewage treatment plant.</title>
        <authorList>
            <person name="Zhang L."/>
            <person name="Huo Y."/>
        </authorList>
    </citation>
    <scope>NUCLEOTIDE SEQUENCE</scope>
    <source>
        <strain evidence="2">C1</strain>
    </source>
</reference>
<evidence type="ECO:0000313" key="2">
    <source>
        <dbReference type="EMBL" id="UUC44338.1"/>
    </source>
</evidence>
<dbReference type="Proteomes" id="UP001059844">
    <property type="component" value="Chromosome"/>
</dbReference>
<dbReference type="EMBL" id="CP101751">
    <property type="protein sequence ID" value="UUC44338.1"/>
    <property type="molecule type" value="Genomic_DNA"/>
</dbReference>
<dbReference type="Pfam" id="PF01272">
    <property type="entry name" value="GreA_GreB"/>
    <property type="match status" value="1"/>
</dbReference>
<keyword evidence="3" id="KW-1185">Reference proteome</keyword>
<evidence type="ECO:0000259" key="1">
    <source>
        <dbReference type="Pfam" id="PF01272"/>
    </source>
</evidence>
<name>A0ABY5INB9_9FLAO</name>
<dbReference type="RefSeq" id="WP_256550012.1">
    <property type="nucleotide sequence ID" value="NZ_CP101751.1"/>
</dbReference>
<accession>A0ABY5INB9</accession>
<dbReference type="InterPro" id="IPR023459">
    <property type="entry name" value="Tscrpt_elong_fac_GreA/B_fam"/>
</dbReference>
<proteinExistence type="predicted"/>
<evidence type="ECO:0000313" key="3">
    <source>
        <dbReference type="Proteomes" id="UP001059844"/>
    </source>
</evidence>
<dbReference type="InterPro" id="IPR001437">
    <property type="entry name" value="Tscrpt_elong_fac_GreA/B_C"/>
</dbReference>
<keyword evidence="2" id="KW-0648">Protein biosynthesis</keyword>
<feature type="domain" description="Transcription elongation factor GreA/GreB C-terminal" evidence="1">
    <location>
        <begin position="51"/>
        <end position="124"/>
    </location>
</feature>
<dbReference type="PANTHER" id="PTHR30437">
    <property type="entry name" value="TRANSCRIPTION ELONGATION FACTOR GREA"/>
    <property type="match status" value="1"/>
</dbReference>